<dbReference type="Proteomes" id="UP001307889">
    <property type="component" value="Chromosome 4"/>
</dbReference>
<organism evidence="1 2">
    <name type="scientific">Nesidiocoris tenuis</name>
    <dbReference type="NCBI Taxonomy" id="355587"/>
    <lineage>
        <taxon>Eukaryota</taxon>
        <taxon>Metazoa</taxon>
        <taxon>Ecdysozoa</taxon>
        <taxon>Arthropoda</taxon>
        <taxon>Hexapoda</taxon>
        <taxon>Insecta</taxon>
        <taxon>Pterygota</taxon>
        <taxon>Neoptera</taxon>
        <taxon>Paraneoptera</taxon>
        <taxon>Hemiptera</taxon>
        <taxon>Heteroptera</taxon>
        <taxon>Panheteroptera</taxon>
        <taxon>Cimicomorpha</taxon>
        <taxon>Miridae</taxon>
        <taxon>Dicyphina</taxon>
        <taxon>Nesidiocoris</taxon>
    </lineage>
</organism>
<proteinExistence type="predicted"/>
<name>A0ABN7ASJ3_9HEMI</name>
<protein>
    <recommendedName>
        <fullName evidence="3">G-protein coupled receptors family 1 profile domain-containing protein</fullName>
    </recommendedName>
</protein>
<accession>A0ABN7ASJ3</accession>
<evidence type="ECO:0000313" key="1">
    <source>
        <dbReference type="EMBL" id="BES93900.1"/>
    </source>
</evidence>
<dbReference type="EMBL" id="AP028912">
    <property type="protein sequence ID" value="BES93900.1"/>
    <property type="molecule type" value="Genomic_DNA"/>
</dbReference>
<keyword evidence="2" id="KW-1185">Reference proteome</keyword>
<reference evidence="1 2" key="1">
    <citation type="submission" date="2023-09" db="EMBL/GenBank/DDBJ databases">
        <title>Nesidiocoris tenuis whole genome shotgun sequence.</title>
        <authorList>
            <person name="Shibata T."/>
            <person name="Shimoda M."/>
            <person name="Kobayashi T."/>
            <person name="Uehara T."/>
        </authorList>
    </citation>
    <scope>NUCLEOTIDE SEQUENCE [LARGE SCALE GENOMIC DNA]</scope>
    <source>
        <strain evidence="1 2">Japan</strain>
    </source>
</reference>
<evidence type="ECO:0008006" key="3">
    <source>
        <dbReference type="Google" id="ProtNLM"/>
    </source>
</evidence>
<evidence type="ECO:0000313" key="2">
    <source>
        <dbReference type="Proteomes" id="UP001307889"/>
    </source>
</evidence>
<sequence>MQTSANSQWIFRSVLQLRRPFRPRGIPSLGFLVTTANYLALIIGRATCTSGPHGRRYGRIRFLLLSDCIATICVGRE</sequence>
<gene>
    <name evidence="1" type="ORF">NTJ_06710</name>
</gene>